<keyword evidence="4" id="KW-1185">Reference proteome</keyword>
<dbReference type="PANTHER" id="PTHR37296">
    <property type="entry name" value="CONSERVED VIRULENCE FACTOR B"/>
    <property type="match status" value="1"/>
</dbReference>
<dbReference type="PANTHER" id="PTHR37296:SF1">
    <property type="entry name" value="CONSERVED VIRULENCE FACTOR B"/>
    <property type="match status" value="1"/>
</dbReference>
<dbReference type="SMART" id="SM00316">
    <property type="entry name" value="S1"/>
    <property type="match status" value="3"/>
</dbReference>
<feature type="domain" description="S1 motif" evidence="2">
    <location>
        <begin position="145"/>
        <end position="207"/>
    </location>
</feature>
<protein>
    <recommendedName>
        <fullName evidence="2">S1 motif domain-containing protein</fullName>
    </recommendedName>
</protein>
<dbReference type="OrthoDB" id="9801597at2"/>
<feature type="domain" description="S1 motif" evidence="2">
    <location>
        <begin position="3"/>
        <end position="65"/>
    </location>
</feature>
<dbReference type="InterPro" id="IPR036388">
    <property type="entry name" value="WH-like_DNA-bd_sf"/>
</dbReference>
<gene>
    <name evidence="3" type="ORF">GCE9029_01043</name>
</gene>
<dbReference type="RefSeq" id="WP_062661405.1">
    <property type="nucleotide sequence ID" value="NZ_FIZX01000001.1"/>
</dbReference>
<reference evidence="4" key="1">
    <citation type="submission" date="2016-02" db="EMBL/GenBank/DDBJ databases">
        <authorList>
            <person name="Rodrigo-Torres Lidia"/>
            <person name="Arahal R.David."/>
        </authorList>
    </citation>
    <scope>NUCLEOTIDE SEQUENCE [LARGE SCALE GENOMIC DNA]</scope>
    <source>
        <strain evidence="4">CECT 9029</strain>
    </source>
</reference>
<dbReference type="EMBL" id="FIZX01000001">
    <property type="protein sequence ID" value="CZF78768.1"/>
    <property type="molecule type" value="Genomic_DNA"/>
</dbReference>
<dbReference type="Gene3D" id="2.40.50.140">
    <property type="entry name" value="Nucleic acid-binding proteins"/>
    <property type="match status" value="3"/>
</dbReference>
<dbReference type="PIRSF" id="PIRSF012524">
    <property type="entry name" value="YitL_S1"/>
    <property type="match status" value="1"/>
</dbReference>
<proteinExistence type="inferred from homology"/>
<dbReference type="Pfam" id="PF13509">
    <property type="entry name" value="S1_2"/>
    <property type="match status" value="2"/>
</dbReference>
<dbReference type="InterPro" id="IPR003029">
    <property type="entry name" value="S1_domain"/>
</dbReference>
<feature type="domain" description="S1 motif" evidence="2">
    <location>
        <begin position="70"/>
        <end position="132"/>
    </location>
</feature>
<dbReference type="SUPFAM" id="SSF50249">
    <property type="entry name" value="Nucleic acid-binding proteins"/>
    <property type="match status" value="1"/>
</dbReference>
<dbReference type="Proteomes" id="UP000071641">
    <property type="component" value="Unassembled WGS sequence"/>
</dbReference>
<accession>A0A128EVZ9</accession>
<evidence type="ECO:0000313" key="3">
    <source>
        <dbReference type="EMBL" id="CZF78768.1"/>
    </source>
</evidence>
<dbReference type="InterPro" id="IPR012340">
    <property type="entry name" value="NA-bd_OB-fold"/>
</dbReference>
<sequence>MIKIGQLNHLTVVKEVEFGVFVDGGHEYGNILLPKRYVPKGTQLGDEIEVFIYFDSEDDVIATTEKPLAQVGQFAKLKCVNTTSVGAFLNWGLPKDLLVPFSEQRIKMQEGRDYLVFLYVDNASGRIVGSTKFNKFLDNTPARYKKGDQVHVTVAEETELGYKCAVNDAHWGLLFKSEVFGKLFIGKNLKAYIKQIREDGKIDLSLQKLGKGKVDDLSEKIVRTLDRKGGFLPVNDKSSPDQIFELFRTSKATFKKTIGGLYKERRIRIEKDGIYLIK</sequence>
<evidence type="ECO:0000256" key="1">
    <source>
        <dbReference type="PIRNR" id="PIRNR012524"/>
    </source>
</evidence>
<dbReference type="Gene3D" id="1.10.10.10">
    <property type="entry name" value="Winged helix-like DNA-binding domain superfamily/Winged helix DNA-binding domain"/>
    <property type="match status" value="1"/>
</dbReference>
<dbReference type="InterPro" id="IPR014464">
    <property type="entry name" value="CvfB_fam"/>
</dbReference>
<dbReference type="InterPro" id="IPR039566">
    <property type="entry name" value="CvfB_S1_st"/>
</dbReference>
<evidence type="ECO:0000259" key="2">
    <source>
        <dbReference type="SMART" id="SM00316"/>
    </source>
</evidence>
<evidence type="ECO:0000313" key="4">
    <source>
        <dbReference type="Proteomes" id="UP000071641"/>
    </source>
</evidence>
<dbReference type="Pfam" id="PF17783">
    <property type="entry name" value="WHD_CvfB"/>
    <property type="match status" value="1"/>
</dbReference>
<dbReference type="InterPro" id="IPR040764">
    <property type="entry name" value="CvfB_WH"/>
</dbReference>
<organism evidence="3 4">
    <name type="scientific">Grimontia celer</name>
    <dbReference type="NCBI Taxonomy" id="1796497"/>
    <lineage>
        <taxon>Bacteria</taxon>
        <taxon>Pseudomonadati</taxon>
        <taxon>Pseudomonadota</taxon>
        <taxon>Gammaproteobacteria</taxon>
        <taxon>Vibrionales</taxon>
        <taxon>Vibrionaceae</taxon>
        <taxon>Grimontia</taxon>
    </lineage>
</organism>
<dbReference type="GO" id="GO:0003676">
    <property type="term" value="F:nucleic acid binding"/>
    <property type="evidence" value="ECO:0007669"/>
    <property type="project" value="InterPro"/>
</dbReference>
<dbReference type="AlphaFoldDB" id="A0A128EVZ9"/>
<comment type="similarity">
    <text evidence="1">Belongs to the CvfB family.</text>
</comment>
<name>A0A128EVZ9_9GAMM</name>